<dbReference type="EMBL" id="BSOR01000078">
    <property type="protein sequence ID" value="GLR65169.1"/>
    <property type="molecule type" value="Genomic_DNA"/>
</dbReference>
<sequence length="201" mass="22493">MKIKLWAIGLISISGLLLLIYTLPAITANFSLLKDTGRPVPAEVLEVVDAQTLLVRFQDRKEVCVVLNGVNTPLRQQDGYRRSVLGIIDLIQGSFRSQILVKIDAVLNSKVWLAGIYDLEQEVLGNLALIRFGYAWPDTYLNDEEENDNYLVEANSALVEAKKNRRGHWAGIHLGELPLEPQQSYLMQLQALGHSSEPCQP</sequence>
<reference evidence="2" key="1">
    <citation type="journal article" date="2019" name="Int. J. Syst. Evol. Microbiol.">
        <title>The Global Catalogue of Microorganisms (GCM) 10K type strain sequencing project: providing services to taxonomists for standard genome sequencing and annotation.</title>
        <authorList>
            <consortium name="The Broad Institute Genomics Platform"/>
            <consortium name="The Broad Institute Genome Sequencing Center for Infectious Disease"/>
            <person name="Wu L."/>
            <person name="Ma J."/>
        </authorList>
    </citation>
    <scope>NUCLEOTIDE SEQUENCE [LARGE SCALE GENOMIC DNA]</scope>
    <source>
        <strain evidence="2">NBRC 100033</strain>
    </source>
</reference>
<dbReference type="Gene3D" id="2.40.50.90">
    <property type="match status" value="1"/>
</dbReference>
<gene>
    <name evidence="1" type="ORF">GCM10007878_26080</name>
</gene>
<dbReference type="InterPro" id="IPR035437">
    <property type="entry name" value="SNase_OB-fold_sf"/>
</dbReference>
<comment type="caution">
    <text evidence="1">The sequence shown here is derived from an EMBL/GenBank/DDBJ whole genome shotgun (WGS) entry which is preliminary data.</text>
</comment>
<name>A0ABQ5ZYB2_9GAMM</name>
<dbReference type="RefSeq" id="WP_027851552.1">
    <property type="nucleotide sequence ID" value="NZ_BSOR01000078.1"/>
</dbReference>
<keyword evidence="2" id="KW-1185">Reference proteome</keyword>
<accession>A0ABQ5ZYB2</accession>
<evidence type="ECO:0000313" key="1">
    <source>
        <dbReference type="EMBL" id="GLR65169.1"/>
    </source>
</evidence>
<protein>
    <recommendedName>
        <fullName evidence="3">Endonuclease YncB, thermonuclease family</fullName>
    </recommendedName>
</protein>
<proteinExistence type="predicted"/>
<dbReference type="SUPFAM" id="SSF50199">
    <property type="entry name" value="Staphylococcal nuclease"/>
    <property type="match status" value="1"/>
</dbReference>
<evidence type="ECO:0000313" key="2">
    <source>
        <dbReference type="Proteomes" id="UP001156682"/>
    </source>
</evidence>
<organism evidence="1 2">
    <name type="scientific">Marinospirillum insulare</name>
    <dbReference type="NCBI Taxonomy" id="217169"/>
    <lineage>
        <taxon>Bacteria</taxon>
        <taxon>Pseudomonadati</taxon>
        <taxon>Pseudomonadota</taxon>
        <taxon>Gammaproteobacteria</taxon>
        <taxon>Oceanospirillales</taxon>
        <taxon>Oceanospirillaceae</taxon>
        <taxon>Marinospirillum</taxon>
    </lineage>
</organism>
<evidence type="ECO:0008006" key="3">
    <source>
        <dbReference type="Google" id="ProtNLM"/>
    </source>
</evidence>
<dbReference type="Proteomes" id="UP001156682">
    <property type="component" value="Unassembled WGS sequence"/>
</dbReference>